<evidence type="ECO:0000313" key="2">
    <source>
        <dbReference type="EMBL" id="SNR43814.1"/>
    </source>
</evidence>
<dbReference type="InterPro" id="IPR058341">
    <property type="entry name" value="DUF8028"/>
</dbReference>
<gene>
    <name evidence="2" type="ORF">SAMN06264855_106133</name>
</gene>
<reference evidence="2 3" key="1">
    <citation type="submission" date="2017-06" db="EMBL/GenBank/DDBJ databases">
        <authorList>
            <person name="Kim H.J."/>
            <person name="Triplett B.A."/>
        </authorList>
    </citation>
    <scope>NUCLEOTIDE SEQUENCE [LARGE SCALE GENOMIC DNA]</scope>
    <source>
        <strain evidence="2 3">DSM 8800</strain>
    </source>
</reference>
<feature type="transmembrane region" description="Helical" evidence="1">
    <location>
        <begin position="35"/>
        <end position="53"/>
    </location>
</feature>
<keyword evidence="3" id="KW-1185">Reference proteome</keyword>
<proteinExistence type="predicted"/>
<keyword evidence="1" id="KW-0812">Transmembrane</keyword>
<protein>
    <submittedName>
        <fullName evidence="2">Uncharacterized protein</fullName>
    </submittedName>
</protein>
<accession>A0A238WC00</accession>
<name>A0A238WC00_HALVU</name>
<keyword evidence="1" id="KW-1133">Transmembrane helix</keyword>
<sequence>MEFRRLTIGGVRAAAFWTAVLLPLAYVPAAYTTDGAAVLLALLALHMTCVVIGHEHNPPADHE</sequence>
<dbReference type="Proteomes" id="UP000198397">
    <property type="component" value="Unassembled WGS sequence"/>
</dbReference>
<evidence type="ECO:0000313" key="3">
    <source>
        <dbReference type="Proteomes" id="UP000198397"/>
    </source>
</evidence>
<dbReference type="Pfam" id="PF26071">
    <property type="entry name" value="DUF8028"/>
    <property type="match status" value="1"/>
</dbReference>
<dbReference type="EMBL" id="FZNQ01000006">
    <property type="protein sequence ID" value="SNR43814.1"/>
    <property type="molecule type" value="Genomic_DNA"/>
</dbReference>
<organism evidence="2 3">
    <name type="scientific">Halorubrum vacuolatum</name>
    <name type="common">Natronobacterium vacuolatum</name>
    <dbReference type="NCBI Taxonomy" id="63740"/>
    <lineage>
        <taxon>Archaea</taxon>
        <taxon>Methanobacteriati</taxon>
        <taxon>Methanobacteriota</taxon>
        <taxon>Stenosarchaea group</taxon>
        <taxon>Halobacteria</taxon>
        <taxon>Halobacteriales</taxon>
        <taxon>Haloferacaceae</taxon>
        <taxon>Halorubrum</taxon>
    </lineage>
</organism>
<feature type="transmembrane region" description="Helical" evidence="1">
    <location>
        <begin position="12"/>
        <end position="29"/>
    </location>
</feature>
<dbReference type="AlphaFoldDB" id="A0A238WC00"/>
<evidence type="ECO:0000256" key="1">
    <source>
        <dbReference type="SAM" id="Phobius"/>
    </source>
</evidence>
<keyword evidence="1" id="KW-0472">Membrane</keyword>